<dbReference type="Proteomes" id="UP000813461">
    <property type="component" value="Unassembled WGS sequence"/>
</dbReference>
<accession>A0A8K0RF25</accession>
<evidence type="ECO:0000313" key="2">
    <source>
        <dbReference type="EMBL" id="KAH7091373.1"/>
    </source>
</evidence>
<dbReference type="OrthoDB" id="3776135at2759"/>
<comment type="caution">
    <text evidence="2">The sequence shown here is derived from an EMBL/GenBank/DDBJ whole genome shotgun (WGS) entry which is preliminary data.</text>
</comment>
<proteinExistence type="predicted"/>
<sequence>MTGGQSGKADDNISRRNSPIQARKMNDSESTWVLFEPPQAGPTIGSKNTTSALVQANTPSERIEPNKKDLWSFNIDIGNQRQHIGAWYGTFIRDDIKDAVNKLCNHSKKRGAGTCSTKNESFYVEYSNRQAMIERTKSVLVHIASDNIPEEYGTALRQAFIDQIADVFMIATVDDKNCYRWDRTKQMCLFCDLKMCMAPAARGRQPDTRGRIVRWCNAPEYVKVALADKEGQEKAHMKVELDFQYPMDQGKFDCMGIIDTVDRNARENRQEALRGVLKSKTINTVVVCPEKEVTGSCPGSDCLYKEGGCRGK</sequence>
<organism evidence="2 3">
    <name type="scientific">Paraphoma chrysanthemicola</name>
    <dbReference type="NCBI Taxonomy" id="798071"/>
    <lineage>
        <taxon>Eukaryota</taxon>
        <taxon>Fungi</taxon>
        <taxon>Dikarya</taxon>
        <taxon>Ascomycota</taxon>
        <taxon>Pezizomycotina</taxon>
        <taxon>Dothideomycetes</taxon>
        <taxon>Pleosporomycetidae</taxon>
        <taxon>Pleosporales</taxon>
        <taxon>Pleosporineae</taxon>
        <taxon>Phaeosphaeriaceae</taxon>
        <taxon>Paraphoma</taxon>
    </lineage>
</organism>
<dbReference type="EMBL" id="JAGMVJ010000004">
    <property type="protein sequence ID" value="KAH7091373.1"/>
    <property type="molecule type" value="Genomic_DNA"/>
</dbReference>
<dbReference type="AlphaFoldDB" id="A0A8K0RF25"/>
<feature type="region of interest" description="Disordered" evidence="1">
    <location>
        <begin position="1"/>
        <end position="31"/>
    </location>
</feature>
<evidence type="ECO:0000256" key="1">
    <source>
        <dbReference type="SAM" id="MobiDB-lite"/>
    </source>
</evidence>
<reference evidence="2" key="1">
    <citation type="journal article" date="2021" name="Nat. Commun.">
        <title>Genetic determinants of endophytism in the Arabidopsis root mycobiome.</title>
        <authorList>
            <person name="Mesny F."/>
            <person name="Miyauchi S."/>
            <person name="Thiergart T."/>
            <person name="Pickel B."/>
            <person name="Atanasova L."/>
            <person name="Karlsson M."/>
            <person name="Huettel B."/>
            <person name="Barry K.W."/>
            <person name="Haridas S."/>
            <person name="Chen C."/>
            <person name="Bauer D."/>
            <person name="Andreopoulos W."/>
            <person name="Pangilinan J."/>
            <person name="LaButti K."/>
            <person name="Riley R."/>
            <person name="Lipzen A."/>
            <person name="Clum A."/>
            <person name="Drula E."/>
            <person name="Henrissat B."/>
            <person name="Kohler A."/>
            <person name="Grigoriev I.V."/>
            <person name="Martin F.M."/>
            <person name="Hacquard S."/>
        </authorList>
    </citation>
    <scope>NUCLEOTIDE SEQUENCE</scope>
    <source>
        <strain evidence="2">MPI-SDFR-AT-0120</strain>
    </source>
</reference>
<protein>
    <submittedName>
        <fullName evidence="2">Uncharacterized protein</fullName>
    </submittedName>
</protein>
<name>A0A8K0RF25_9PLEO</name>
<keyword evidence="3" id="KW-1185">Reference proteome</keyword>
<evidence type="ECO:0000313" key="3">
    <source>
        <dbReference type="Proteomes" id="UP000813461"/>
    </source>
</evidence>
<gene>
    <name evidence="2" type="ORF">FB567DRAFT_589266</name>
</gene>